<dbReference type="InterPro" id="IPR038765">
    <property type="entry name" value="Papain-like_cys_pep_sf"/>
</dbReference>
<comment type="caution">
    <text evidence="2">The sequence shown here is derived from an EMBL/GenBank/DDBJ whole genome shotgun (WGS) entry which is preliminary data.</text>
</comment>
<reference evidence="2 3" key="1">
    <citation type="submission" date="2019-08" db="EMBL/GenBank/DDBJ databases">
        <title>In-depth cultivation of the pig gut microbiome towards novel bacterial diversity and tailored functional studies.</title>
        <authorList>
            <person name="Wylensek D."/>
            <person name="Hitch T.C.A."/>
            <person name="Clavel T."/>
        </authorList>
    </citation>
    <scope>NUCLEOTIDE SEQUENCE [LARGE SCALE GENOMIC DNA]</scope>
    <source>
        <strain evidence="2 3">CA-Schmier-601-WT-3</strain>
    </source>
</reference>
<sequence length="307" mass="35212">MMGVSKKWLIILCMLIMVGCTQKSTHEKTRDNTPYVAICKRGDKDIGNKLVTIDISNALDGYMIVIYHGTNSQVKFRIYNPNETDPYTYDLQPNENIFPLTGGNGNYKFVLYEHASANKYYLSYTTTASLKIKNDTTTYLYPNQYVNYNKKTKTVEFAAKLVKDAHSDLDVVTKVYNYCVKHIHYDENKSKLANNGQLAGYIPKIDEIMEKKVGICFDYAAVMACMLRSQHIPTRMLIGYANTPDGVIYHAWIGVYTKETGWIDNLIKFDGKNWSLMDPTIASEDPDSDIVKKFITDKSHYTEKYKY</sequence>
<dbReference type="Gene3D" id="3.10.620.30">
    <property type="match status" value="1"/>
</dbReference>
<organism evidence="2 3">
    <name type="scientific">Sharpea porci</name>
    <dbReference type="NCBI Taxonomy" id="2652286"/>
    <lineage>
        <taxon>Bacteria</taxon>
        <taxon>Bacillati</taxon>
        <taxon>Bacillota</taxon>
        <taxon>Erysipelotrichia</taxon>
        <taxon>Erysipelotrichales</taxon>
        <taxon>Coprobacillaceae</taxon>
        <taxon>Sharpea</taxon>
    </lineage>
</organism>
<dbReference type="Pfam" id="PF01841">
    <property type="entry name" value="Transglut_core"/>
    <property type="match status" value="1"/>
</dbReference>
<dbReference type="PROSITE" id="PS51257">
    <property type="entry name" value="PROKAR_LIPOPROTEIN"/>
    <property type="match status" value="1"/>
</dbReference>
<name>A0A844FRR6_9FIRM</name>
<dbReference type="EMBL" id="VUNM01000004">
    <property type="protein sequence ID" value="MST88638.1"/>
    <property type="molecule type" value="Genomic_DNA"/>
</dbReference>
<dbReference type="SMART" id="SM00460">
    <property type="entry name" value="TGc"/>
    <property type="match status" value="1"/>
</dbReference>
<proteinExistence type="predicted"/>
<dbReference type="InterPro" id="IPR002931">
    <property type="entry name" value="Transglutaminase-like"/>
</dbReference>
<keyword evidence="3" id="KW-1185">Reference proteome</keyword>
<dbReference type="PANTHER" id="PTHR33490:SF6">
    <property type="entry name" value="SLL1049 PROTEIN"/>
    <property type="match status" value="1"/>
</dbReference>
<evidence type="ECO:0000313" key="2">
    <source>
        <dbReference type="EMBL" id="MST88638.1"/>
    </source>
</evidence>
<gene>
    <name evidence="2" type="ORF">FYJ79_03435</name>
</gene>
<protein>
    <submittedName>
        <fullName evidence="2">Transglutaminase domain-containing protein</fullName>
    </submittedName>
</protein>
<dbReference type="Proteomes" id="UP000442619">
    <property type="component" value="Unassembled WGS sequence"/>
</dbReference>
<dbReference type="PANTHER" id="PTHR33490">
    <property type="entry name" value="BLR5614 PROTEIN-RELATED"/>
    <property type="match status" value="1"/>
</dbReference>
<evidence type="ECO:0000313" key="3">
    <source>
        <dbReference type="Proteomes" id="UP000442619"/>
    </source>
</evidence>
<dbReference type="SUPFAM" id="SSF54001">
    <property type="entry name" value="Cysteine proteinases"/>
    <property type="match status" value="1"/>
</dbReference>
<evidence type="ECO:0000259" key="1">
    <source>
        <dbReference type="SMART" id="SM00460"/>
    </source>
</evidence>
<feature type="domain" description="Transglutaminase-like" evidence="1">
    <location>
        <begin position="208"/>
        <end position="281"/>
    </location>
</feature>
<accession>A0A844FRR6</accession>
<dbReference type="AlphaFoldDB" id="A0A844FRR6"/>